<dbReference type="AlphaFoldDB" id="A0A0H2LP50"/>
<accession>A0A0H2LP50</accession>
<dbReference type="SMART" id="SM00062">
    <property type="entry name" value="PBPb"/>
    <property type="match status" value="1"/>
</dbReference>
<dbReference type="PANTHER" id="PTHR35936:SF17">
    <property type="entry name" value="ARGININE-BINDING EXTRACELLULAR PROTEIN ARTP"/>
    <property type="match status" value="1"/>
</dbReference>
<evidence type="ECO:0000256" key="1">
    <source>
        <dbReference type="ARBA" id="ARBA00022729"/>
    </source>
</evidence>
<evidence type="ECO:0000313" key="5">
    <source>
        <dbReference type="Proteomes" id="UP000035170"/>
    </source>
</evidence>
<reference evidence="4 5" key="1">
    <citation type="submission" date="2015-03" db="EMBL/GenBank/DDBJ databases">
        <title>Genome sequence of Variovorax paradoxus TBEA6.</title>
        <authorList>
            <person name="Poehlein A."/>
            <person name="Schuldes J."/>
            <person name="Wuebbeler J.H."/>
            <person name="Hiessl S."/>
            <person name="Steinbuechel A."/>
            <person name="Daniel R."/>
        </authorList>
    </citation>
    <scope>NUCLEOTIDE SEQUENCE [LARGE SCALE GENOMIC DNA]</scope>
    <source>
        <strain evidence="4 5">TBEA6</strain>
    </source>
</reference>
<proteinExistence type="predicted"/>
<comment type="caution">
    <text evidence="4">The sequence shown here is derived from an EMBL/GenBank/DDBJ whole genome shotgun (WGS) entry which is preliminary data.</text>
</comment>
<dbReference type="PANTHER" id="PTHR35936">
    <property type="entry name" value="MEMBRANE-BOUND LYTIC MUREIN TRANSGLYCOSYLASE F"/>
    <property type="match status" value="1"/>
</dbReference>
<organism evidence="4 5">
    <name type="scientific">Variovorax paradoxus</name>
    <dbReference type="NCBI Taxonomy" id="34073"/>
    <lineage>
        <taxon>Bacteria</taxon>
        <taxon>Pseudomonadati</taxon>
        <taxon>Pseudomonadota</taxon>
        <taxon>Betaproteobacteria</taxon>
        <taxon>Burkholderiales</taxon>
        <taxon>Comamonadaceae</taxon>
        <taxon>Variovorax</taxon>
    </lineage>
</organism>
<feature type="domain" description="Solute-binding protein family 3/N-terminal" evidence="3">
    <location>
        <begin position="33"/>
        <end position="259"/>
    </location>
</feature>
<dbReference type="SUPFAM" id="SSF53850">
    <property type="entry name" value="Periplasmic binding protein-like II"/>
    <property type="match status" value="1"/>
</dbReference>
<dbReference type="PATRIC" id="fig|34073.19.peg.7017"/>
<dbReference type="Pfam" id="PF00497">
    <property type="entry name" value="SBP_bac_3"/>
    <property type="match status" value="1"/>
</dbReference>
<protein>
    <submittedName>
        <fullName evidence="4">Lysine-arginine-ornithine-binding periplasmic protein</fullName>
    </submittedName>
</protein>
<dbReference type="RefSeq" id="WP_047787761.1">
    <property type="nucleotide sequence ID" value="NZ_JZWI01000073.1"/>
</dbReference>
<keyword evidence="1 2" id="KW-0732">Signal</keyword>
<dbReference type="EMBL" id="JZWI01000073">
    <property type="protein sequence ID" value="KLN52103.1"/>
    <property type="molecule type" value="Genomic_DNA"/>
</dbReference>
<gene>
    <name evidence="4" type="primary">argT</name>
    <name evidence="4" type="ORF">VPARA_67960</name>
</gene>
<sequence length="261" mass="28541">MRFHASLSGLLRRPLGLALSSCLCMAAANAQDSYRIATEGSYPPWSFKDSQGMLQGWDVDIARALCEKMKAKCEIVAQDWDGIIPGLVARKYDMIVASMAITPQRRERVAFSAKYKDTISRFVARKGMPPDVSPAALKGQTIGVQRGSVQAAYLAQNYQAASLKFYDTPQAAELDLVAGRVEYILGNMVTYHVGFLKTPEAKDFAFVGPELKGGILGEGNGIAVRKDDGQTLARINAALEAIRADGTYDRITAKYFPFKLM</sequence>
<feature type="chain" id="PRO_5002596828" evidence="2">
    <location>
        <begin position="31"/>
        <end position="261"/>
    </location>
</feature>
<dbReference type="CDD" id="cd13703">
    <property type="entry name" value="PBP2_HisJ_LAO"/>
    <property type="match status" value="1"/>
</dbReference>
<name>A0A0H2LP50_VARPD</name>
<dbReference type="InterPro" id="IPR001638">
    <property type="entry name" value="Solute-binding_3/MltF_N"/>
</dbReference>
<feature type="signal peptide" evidence="2">
    <location>
        <begin position="1"/>
        <end position="30"/>
    </location>
</feature>
<dbReference type="Gene3D" id="3.40.190.10">
    <property type="entry name" value="Periplasmic binding protein-like II"/>
    <property type="match status" value="2"/>
</dbReference>
<evidence type="ECO:0000256" key="2">
    <source>
        <dbReference type="SAM" id="SignalP"/>
    </source>
</evidence>
<evidence type="ECO:0000259" key="3">
    <source>
        <dbReference type="SMART" id="SM00062"/>
    </source>
</evidence>
<evidence type="ECO:0000313" key="4">
    <source>
        <dbReference type="EMBL" id="KLN52103.1"/>
    </source>
</evidence>
<dbReference type="Proteomes" id="UP000035170">
    <property type="component" value="Unassembled WGS sequence"/>
</dbReference>
<keyword evidence="5" id="KW-1185">Reference proteome</keyword>